<evidence type="ECO:0008006" key="3">
    <source>
        <dbReference type="Google" id="ProtNLM"/>
    </source>
</evidence>
<dbReference type="EMBL" id="JAHZSS010000012">
    <property type="protein sequence ID" value="MBW8191532.1"/>
    <property type="molecule type" value="Genomic_DNA"/>
</dbReference>
<comment type="caution">
    <text evidence="1">The sequence shown here is derived from an EMBL/GenBank/DDBJ whole genome shotgun (WGS) entry which is preliminary data.</text>
</comment>
<dbReference type="Proteomes" id="UP001166251">
    <property type="component" value="Unassembled WGS sequence"/>
</dbReference>
<proteinExistence type="predicted"/>
<evidence type="ECO:0000313" key="2">
    <source>
        <dbReference type="Proteomes" id="UP001166251"/>
    </source>
</evidence>
<reference evidence="1" key="1">
    <citation type="submission" date="2021-07" db="EMBL/GenBank/DDBJ databases">
        <title>Neiella marina sp. nov., isolated from the intestinal content of sea cucumber Apostichopus japonicus.</title>
        <authorList>
            <person name="Bai X."/>
        </authorList>
    </citation>
    <scope>NUCLEOTIDE SEQUENCE</scope>
    <source>
        <strain evidence="1">126</strain>
    </source>
</reference>
<keyword evidence="2" id="KW-1185">Reference proteome</keyword>
<gene>
    <name evidence="1" type="ORF">K0504_10830</name>
</gene>
<dbReference type="RefSeq" id="WP_220104214.1">
    <property type="nucleotide sequence ID" value="NZ_JAHZSS010000012.1"/>
</dbReference>
<evidence type="ECO:0000313" key="1">
    <source>
        <dbReference type="EMBL" id="MBW8191532.1"/>
    </source>
</evidence>
<accession>A0ABS7EGR0</accession>
<organism evidence="1 2">
    <name type="scientific">Neiella holothuriorum</name>
    <dbReference type="NCBI Taxonomy" id="2870530"/>
    <lineage>
        <taxon>Bacteria</taxon>
        <taxon>Pseudomonadati</taxon>
        <taxon>Pseudomonadota</taxon>
        <taxon>Gammaproteobacteria</taxon>
        <taxon>Alteromonadales</taxon>
        <taxon>Echinimonadaceae</taxon>
        <taxon>Neiella</taxon>
    </lineage>
</organism>
<protein>
    <recommendedName>
        <fullName evidence="3">PilZ domain-containing protein</fullName>
    </recommendedName>
</protein>
<name>A0ABS7EGR0_9GAMM</name>
<sequence>MDPIRVKTAEARLYPRTSVAQGIVQARLPVPSNWNWFTNVNSVDVVNVSRSGIGIACRVALEDHIEFFFKLASGENFVFSGLVKHQQQTVDGVYHGVELISGHDCLISLFNQCCPSSSHVDLTVISN</sequence>